<feature type="transmembrane region" description="Helical" evidence="2">
    <location>
        <begin position="185"/>
        <end position="206"/>
    </location>
</feature>
<feature type="transmembrane region" description="Helical" evidence="2">
    <location>
        <begin position="97"/>
        <end position="119"/>
    </location>
</feature>
<evidence type="ECO:0000313" key="3">
    <source>
        <dbReference type="EMBL" id="KAF9507366.1"/>
    </source>
</evidence>
<organism evidence="3 4">
    <name type="scientific">Hydnum rufescens UP504</name>
    <dbReference type="NCBI Taxonomy" id="1448309"/>
    <lineage>
        <taxon>Eukaryota</taxon>
        <taxon>Fungi</taxon>
        <taxon>Dikarya</taxon>
        <taxon>Basidiomycota</taxon>
        <taxon>Agaricomycotina</taxon>
        <taxon>Agaricomycetes</taxon>
        <taxon>Cantharellales</taxon>
        <taxon>Hydnaceae</taxon>
        <taxon>Hydnum</taxon>
    </lineage>
</organism>
<dbReference type="EMBL" id="MU129083">
    <property type="protein sequence ID" value="KAF9507366.1"/>
    <property type="molecule type" value="Genomic_DNA"/>
</dbReference>
<keyword evidence="2" id="KW-0812">Transmembrane</keyword>
<feature type="compositionally biased region" description="Acidic residues" evidence="1">
    <location>
        <begin position="44"/>
        <end position="55"/>
    </location>
</feature>
<keyword evidence="2" id="KW-0472">Membrane</keyword>
<gene>
    <name evidence="3" type="ORF">BS47DRAFT_1351784</name>
</gene>
<dbReference type="OrthoDB" id="2553651at2759"/>
<evidence type="ECO:0000256" key="2">
    <source>
        <dbReference type="SAM" id="Phobius"/>
    </source>
</evidence>
<protein>
    <recommendedName>
        <fullName evidence="5">Transmembrane protein</fullName>
    </recommendedName>
</protein>
<evidence type="ECO:0000313" key="4">
    <source>
        <dbReference type="Proteomes" id="UP000886523"/>
    </source>
</evidence>
<feature type="region of interest" description="Disordered" evidence="1">
    <location>
        <begin position="1"/>
        <end position="80"/>
    </location>
</feature>
<dbReference type="AlphaFoldDB" id="A0A9P6DLX3"/>
<comment type="caution">
    <text evidence="3">The sequence shown here is derived from an EMBL/GenBank/DDBJ whole genome shotgun (WGS) entry which is preliminary data.</text>
</comment>
<reference evidence="3" key="1">
    <citation type="journal article" date="2020" name="Nat. Commun.">
        <title>Large-scale genome sequencing of mycorrhizal fungi provides insights into the early evolution of symbiotic traits.</title>
        <authorList>
            <person name="Miyauchi S."/>
            <person name="Kiss E."/>
            <person name="Kuo A."/>
            <person name="Drula E."/>
            <person name="Kohler A."/>
            <person name="Sanchez-Garcia M."/>
            <person name="Morin E."/>
            <person name="Andreopoulos B."/>
            <person name="Barry K.W."/>
            <person name="Bonito G."/>
            <person name="Buee M."/>
            <person name="Carver A."/>
            <person name="Chen C."/>
            <person name="Cichocki N."/>
            <person name="Clum A."/>
            <person name="Culley D."/>
            <person name="Crous P.W."/>
            <person name="Fauchery L."/>
            <person name="Girlanda M."/>
            <person name="Hayes R.D."/>
            <person name="Keri Z."/>
            <person name="LaButti K."/>
            <person name="Lipzen A."/>
            <person name="Lombard V."/>
            <person name="Magnuson J."/>
            <person name="Maillard F."/>
            <person name="Murat C."/>
            <person name="Nolan M."/>
            <person name="Ohm R.A."/>
            <person name="Pangilinan J."/>
            <person name="Pereira M.F."/>
            <person name="Perotto S."/>
            <person name="Peter M."/>
            <person name="Pfister S."/>
            <person name="Riley R."/>
            <person name="Sitrit Y."/>
            <person name="Stielow J.B."/>
            <person name="Szollosi G."/>
            <person name="Zifcakova L."/>
            <person name="Stursova M."/>
            <person name="Spatafora J.W."/>
            <person name="Tedersoo L."/>
            <person name="Vaario L.M."/>
            <person name="Yamada A."/>
            <person name="Yan M."/>
            <person name="Wang P."/>
            <person name="Xu J."/>
            <person name="Bruns T."/>
            <person name="Baldrian P."/>
            <person name="Vilgalys R."/>
            <person name="Dunand C."/>
            <person name="Henrissat B."/>
            <person name="Grigoriev I.V."/>
            <person name="Hibbett D."/>
            <person name="Nagy L.G."/>
            <person name="Martin F.M."/>
        </authorList>
    </citation>
    <scope>NUCLEOTIDE SEQUENCE</scope>
    <source>
        <strain evidence="3">UP504</strain>
    </source>
</reference>
<dbReference type="Proteomes" id="UP000886523">
    <property type="component" value="Unassembled WGS sequence"/>
</dbReference>
<keyword evidence="4" id="KW-1185">Reference proteome</keyword>
<proteinExistence type="predicted"/>
<accession>A0A9P6DLX3</accession>
<evidence type="ECO:0000256" key="1">
    <source>
        <dbReference type="SAM" id="MobiDB-lite"/>
    </source>
</evidence>
<keyword evidence="2" id="KW-1133">Transmembrane helix</keyword>
<name>A0A9P6DLX3_9AGAM</name>
<feature type="compositionally biased region" description="Basic and acidic residues" evidence="1">
    <location>
        <begin position="70"/>
        <end position="80"/>
    </location>
</feature>
<evidence type="ECO:0008006" key="5">
    <source>
        <dbReference type="Google" id="ProtNLM"/>
    </source>
</evidence>
<sequence length="228" mass="24242">MSWADVVKGDITSPSDQPQPGPAFLDTPSGPTGLPASDPIDYYEFVDQEESDEEPRDATGSATRRGRKEKAREAPDDGDEHKGLCAQGNLICFGRPLLVVCLVSVVNIGLLSTIGYQLYSRPSLRQDARFLSASAIGGLALFGAEGYAAEVYCRKGAGATEERRGCGGGAAIFKCTKGIVLRPRVLRGLVGVFNVGVLSGIGYWSYINWDRPACLGGVCQGNNSHRKG</sequence>
<feature type="non-terminal residue" evidence="3">
    <location>
        <position position="228"/>
    </location>
</feature>